<organism evidence="7 8">
    <name type="scientific">Geodermatophilus tzadiensis</name>
    <dbReference type="NCBI Taxonomy" id="1137988"/>
    <lineage>
        <taxon>Bacteria</taxon>
        <taxon>Bacillati</taxon>
        <taxon>Actinomycetota</taxon>
        <taxon>Actinomycetes</taxon>
        <taxon>Geodermatophilales</taxon>
        <taxon>Geodermatophilaceae</taxon>
        <taxon>Geodermatophilus</taxon>
    </lineage>
</organism>
<proteinExistence type="predicted"/>
<protein>
    <submittedName>
        <fullName evidence="7">Putative MFS family arabinose efflux permease</fullName>
    </submittedName>
</protein>
<reference evidence="7 8" key="1">
    <citation type="submission" date="2018-03" db="EMBL/GenBank/DDBJ databases">
        <title>Genomic Encyclopedia of Archaeal and Bacterial Type Strains, Phase II (KMG-II): from individual species to whole genera.</title>
        <authorList>
            <person name="Goeker M."/>
        </authorList>
    </citation>
    <scope>NUCLEOTIDE SEQUENCE [LARGE SCALE GENOMIC DNA]</scope>
    <source>
        <strain evidence="7 8">DSM 45416</strain>
    </source>
</reference>
<feature type="transmembrane region" description="Helical" evidence="5">
    <location>
        <begin position="385"/>
        <end position="406"/>
    </location>
</feature>
<feature type="transmembrane region" description="Helical" evidence="5">
    <location>
        <begin position="292"/>
        <end position="313"/>
    </location>
</feature>
<feature type="transmembrane region" description="Helical" evidence="5">
    <location>
        <begin position="177"/>
        <end position="199"/>
    </location>
</feature>
<feature type="transmembrane region" description="Helical" evidence="5">
    <location>
        <begin position="54"/>
        <end position="77"/>
    </location>
</feature>
<feature type="domain" description="Major facilitator superfamily (MFS) profile" evidence="6">
    <location>
        <begin position="230"/>
        <end position="427"/>
    </location>
</feature>
<feature type="transmembrane region" description="Helical" evidence="5">
    <location>
        <begin position="319"/>
        <end position="341"/>
    </location>
</feature>
<keyword evidence="2 5" id="KW-0812">Transmembrane</keyword>
<evidence type="ECO:0000256" key="2">
    <source>
        <dbReference type="ARBA" id="ARBA00022692"/>
    </source>
</evidence>
<comment type="caution">
    <text evidence="7">The sequence shown here is derived from an EMBL/GenBank/DDBJ whole genome shotgun (WGS) entry which is preliminary data.</text>
</comment>
<dbReference type="OrthoDB" id="9180256at2"/>
<dbReference type="InterPro" id="IPR036259">
    <property type="entry name" value="MFS_trans_sf"/>
</dbReference>
<comment type="subcellular location">
    <subcellularLocation>
        <location evidence="1">Cell membrane</location>
        <topology evidence="1">Multi-pass membrane protein</topology>
    </subcellularLocation>
</comment>
<feature type="transmembrane region" description="Helical" evidence="5">
    <location>
        <begin position="262"/>
        <end position="285"/>
    </location>
</feature>
<evidence type="ECO:0000256" key="3">
    <source>
        <dbReference type="ARBA" id="ARBA00022989"/>
    </source>
</evidence>
<keyword evidence="8" id="KW-1185">Reference proteome</keyword>
<dbReference type="Proteomes" id="UP000239210">
    <property type="component" value="Unassembled WGS sequence"/>
</dbReference>
<feature type="transmembrane region" description="Helical" evidence="5">
    <location>
        <begin position="89"/>
        <end position="109"/>
    </location>
</feature>
<dbReference type="PANTHER" id="PTHR23542">
    <property type="match status" value="1"/>
</dbReference>
<dbReference type="Pfam" id="PF07690">
    <property type="entry name" value="MFS_1"/>
    <property type="match status" value="1"/>
</dbReference>
<evidence type="ECO:0000259" key="6">
    <source>
        <dbReference type="PROSITE" id="PS50850"/>
    </source>
</evidence>
<dbReference type="InterPro" id="IPR011701">
    <property type="entry name" value="MFS"/>
</dbReference>
<keyword evidence="4 5" id="KW-0472">Membrane</keyword>
<evidence type="ECO:0000256" key="1">
    <source>
        <dbReference type="ARBA" id="ARBA00004651"/>
    </source>
</evidence>
<gene>
    <name evidence="7" type="ORF">LY71_12036</name>
</gene>
<dbReference type="InterPro" id="IPR020846">
    <property type="entry name" value="MFS_dom"/>
</dbReference>
<dbReference type="SUPFAM" id="SSF103473">
    <property type="entry name" value="MFS general substrate transporter"/>
    <property type="match status" value="1"/>
</dbReference>
<dbReference type="RefSeq" id="WP_106281338.1">
    <property type="nucleotide sequence ID" value="NZ_PVTG01000020.1"/>
</dbReference>
<dbReference type="PROSITE" id="PS50850">
    <property type="entry name" value="MFS"/>
    <property type="match status" value="1"/>
</dbReference>
<name>A0A2T0T3D5_9ACTN</name>
<dbReference type="PANTHER" id="PTHR23542:SF1">
    <property type="entry name" value="MAJOR FACILITATOR SUPERFAMILY (MFS) PROFILE DOMAIN-CONTAINING PROTEIN"/>
    <property type="match status" value="1"/>
</dbReference>
<dbReference type="Gene3D" id="1.20.1250.20">
    <property type="entry name" value="MFS general substrate transporter like domains"/>
    <property type="match status" value="2"/>
</dbReference>
<dbReference type="GO" id="GO:0005886">
    <property type="term" value="C:plasma membrane"/>
    <property type="evidence" value="ECO:0007669"/>
    <property type="project" value="UniProtKB-SubCell"/>
</dbReference>
<evidence type="ECO:0000313" key="7">
    <source>
        <dbReference type="EMBL" id="PRY40195.1"/>
    </source>
</evidence>
<feature type="transmembrane region" description="Helical" evidence="5">
    <location>
        <begin position="353"/>
        <end position="373"/>
    </location>
</feature>
<dbReference type="GO" id="GO:0022857">
    <property type="term" value="F:transmembrane transporter activity"/>
    <property type="evidence" value="ECO:0007669"/>
    <property type="project" value="InterPro"/>
</dbReference>
<dbReference type="AlphaFoldDB" id="A0A2T0T3D5"/>
<evidence type="ECO:0000256" key="5">
    <source>
        <dbReference type="SAM" id="Phobius"/>
    </source>
</evidence>
<dbReference type="EMBL" id="PVTG01000020">
    <property type="protein sequence ID" value="PRY40195.1"/>
    <property type="molecule type" value="Genomic_DNA"/>
</dbReference>
<feature type="transmembrane region" description="Helical" evidence="5">
    <location>
        <begin position="230"/>
        <end position="256"/>
    </location>
</feature>
<sequence>MSPRTVLGPLLGPYAHLFRAVPGAAWFSLAGWVARLPLPMLGLGAVLLVEGYSGSYALAGAVSGTLALSAAVAGPLWSRAMDRRGQGAVLRRAMAAYLVTGLSLVAVVVGDAPTWTWFLLAALTGASLPNIGAMVRSRWAAALADAERRQTAFAFEAVVDEVVFVVGPPLVTVLGTLVAPAAGFTTGIVLGTVGGLWLARQRGTEPAVVPVAAGTTGGAAPRRTAALTPAVLVVCAAYLGVGTVFGAMDVVVVGFAESVGAPALAGLALALYAGGSLLAGLAYGVARLRGSLAARFLVTAVAFGLAAQALWAVSSLPLLVGAGFLAGLAVAPVLVSGASLAESRVPRAALTEALAWTNTGLTLGVTAGSALAGAAVDAWGAQRAFAVPALAAAAAALIALAGAPLLRTRPAAPAEGAVSRVGDAVGG</sequence>
<evidence type="ECO:0000256" key="4">
    <source>
        <dbReference type="ARBA" id="ARBA00023136"/>
    </source>
</evidence>
<accession>A0A2T0T3D5</accession>
<evidence type="ECO:0000313" key="8">
    <source>
        <dbReference type="Proteomes" id="UP000239210"/>
    </source>
</evidence>
<keyword evidence="3 5" id="KW-1133">Transmembrane helix</keyword>